<dbReference type="Pfam" id="PF26138">
    <property type="entry name" value="DUF8040"/>
    <property type="match status" value="1"/>
</dbReference>
<proteinExistence type="predicted"/>
<reference evidence="2" key="5">
    <citation type="journal article" date="2021" name="G3 (Bethesda)">
        <title>Aegilops tauschii genome assembly Aet v5.0 features greater sequence contiguity and improved annotation.</title>
        <authorList>
            <person name="Wang L."/>
            <person name="Zhu T."/>
            <person name="Rodriguez J.C."/>
            <person name="Deal K.R."/>
            <person name="Dubcovsky J."/>
            <person name="McGuire P.E."/>
            <person name="Lux T."/>
            <person name="Spannagl M."/>
            <person name="Mayer K.F.X."/>
            <person name="Baldrich P."/>
            <person name="Meyers B.C."/>
            <person name="Huo N."/>
            <person name="Gu Y.Q."/>
            <person name="Zhou H."/>
            <person name="Devos K.M."/>
            <person name="Bennetzen J.L."/>
            <person name="Unver T."/>
            <person name="Budak H."/>
            <person name="Gulick P.J."/>
            <person name="Galiba G."/>
            <person name="Kalapos B."/>
            <person name="Nelson D.R."/>
            <person name="Li P."/>
            <person name="You F.M."/>
            <person name="Luo M.C."/>
            <person name="Dvorak J."/>
        </authorList>
    </citation>
    <scope>NUCLEOTIDE SEQUENCE [LARGE SCALE GENOMIC DNA]</scope>
    <source>
        <strain evidence="2">cv. AL8/78</strain>
    </source>
</reference>
<dbReference type="PANTHER" id="PTHR22930:SF259">
    <property type="entry name" value="OS08G0106900 PROTEIN"/>
    <property type="match status" value="1"/>
</dbReference>
<dbReference type="EnsemblPlants" id="AET7Gv20838900.1">
    <property type="protein sequence ID" value="AET7Gv20838900.1"/>
    <property type="gene ID" value="AET7Gv20838900"/>
</dbReference>
<evidence type="ECO:0000313" key="3">
    <source>
        <dbReference type="Proteomes" id="UP000015105"/>
    </source>
</evidence>
<evidence type="ECO:0000259" key="1">
    <source>
        <dbReference type="Pfam" id="PF26138"/>
    </source>
</evidence>
<evidence type="ECO:0000313" key="2">
    <source>
        <dbReference type="EnsemblPlants" id="AET7Gv20838900.1"/>
    </source>
</evidence>
<feature type="domain" description="DUF8040" evidence="1">
    <location>
        <begin position="1"/>
        <end position="39"/>
    </location>
</feature>
<sequence>VAMFLHVVGHNQRFRVIHNTFRRSMETISRYFKQVLFAIRELRGEMIRRPSGQTSPKIRGSPRWYPYFKVSIDNIHFSWLDMLVLLKLSTNTGL</sequence>
<dbReference type="InterPro" id="IPR058353">
    <property type="entry name" value="DUF8040"/>
</dbReference>
<reference evidence="3" key="1">
    <citation type="journal article" date="2014" name="Science">
        <title>Ancient hybridizations among the ancestral genomes of bread wheat.</title>
        <authorList>
            <consortium name="International Wheat Genome Sequencing Consortium,"/>
            <person name="Marcussen T."/>
            <person name="Sandve S.R."/>
            <person name="Heier L."/>
            <person name="Spannagl M."/>
            <person name="Pfeifer M."/>
            <person name="Jakobsen K.S."/>
            <person name="Wulff B.B."/>
            <person name="Steuernagel B."/>
            <person name="Mayer K.F."/>
            <person name="Olsen O.A."/>
        </authorList>
    </citation>
    <scope>NUCLEOTIDE SEQUENCE [LARGE SCALE GENOMIC DNA]</scope>
    <source>
        <strain evidence="3">cv. AL8/78</strain>
    </source>
</reference>
<accession>A0A453S704</accession>
<keyword evidence="3" id="KW-1185">Reference proteome</keyword>
<organism evidence="2 3">
    <name type="scientific">Aegilops tauschii subsp. strangulata</name>
    <name type="common">Goatgrass</name>
    <dbReference type="NCBI Taxonomy" id="200361"/>
    <lineage>
        <taxon>Eukaryota</taxon>
        <taxon>Viridiplantae</taxon>
        <taxon>Streptophyta</taxon>
        <taxon>Embryophyta</taxon>
        <taxon>Tracheophyta</taxon>
        <taxon>Spermatophyta</taxon>
        <taxon>Magnoliopsida</taxon>
        <taxon>Liliopsida</taxon>
        <taxon>Poales</taxon>
        <taxon>Poaceae</taxon>
        <taxon>BOP clade</taxon>
        <taxon>Pooideae</taxon>
        <taxon>Triticodae</taxon>
        <taxon>Triticeae</taxon>
        <taxon>Triticinae</taxon>
        <taxon>Aegilops</taxon>
    </lineage>
</organism>
<dbReference type="AlphaFoldDB" id="A0A453S704"/>
<dbReference type="Gramene" id="AET7Gv20838900.1">
    <property type="protein sequence ID" value="AET7Gv20838900.1"/>
    <property type="gene ID" value="AET7Gv20838900"/>
</dbReference>
<name>A0A453S704_AEGTS</name>
<dbReference type="Proteomes" id="UP000015105">
    <property type="component" value="Chromosome 7D"/>
</dbReference>
<protein>
    <recommendedName>
        <fullName evidence="1">DUF8040 domain-containing protein</fullName>
    </recommendedName>
</protein>
<reference evidence="2" key="4">
    <citation type="submission" date="2019-03" db="UniProtKB">
        <authorList>
            <consortium name="EnsemblPlants"/>
        </authorList>
    </citation>
    <scope>IDENTIFICATION</scope>
</reference>
<dbReference type="PANTHER" id="PTHR22930">
    <property type="match status" value="1"/>
</dbReference>
<dbReference type="InterPro" id="IPR045249">
    <property type="entry name" value="HARBI1-like"/>
</dbReference>
<dbReference type="STRING" id="200361.A0A453S704"/>
<reference evidence="2" key="3">
    <citation type="journal article" date="2017" name="Nature">
        <title>Genome sequence of the progenitor of the wheat D genome Aegilops tauschii.</title>
        <authorList>
            <person name="Luo M.C."/>
            <person name="Gu Y.Q."/>
            <person name="Puiu D."/>
            <person name="Wang H."/>
            <person name="Twardziok S.O."/>
            <person name="Deal K.R."/>
            <person name="Huo N."/>
            <person name="Zhu T."/>
            <person name="Wang L."/>
            <person name="Wang Y."/>
            <person name="McGuire P.E."/>
            <person name="Liu S."/>
            <person name="Long H."/>
            <person name="Ramasamy R.K."/>
            <person name="Rodriguez J.C."/>
            <person name="Van S.L."/>
            <person name="Yuan L."/>
            <person name="Wang Z."/>
            <person name="Xia Z."/>
            <person name="Xiao L."/>
            <person name="Anderson O.D."/>
            <person name="Ouyang S."/>
            <person name="Liang Y."/>
            <person name="Zimin A.V."/>
            <person name="Pertea G."/>
            <person name="Qi P."/>
            <person name="Bennetzen J.L."/>
            <person name="Dai X."/>
            <person name="Dawson M.W."/>
            <person name="Muller H.G."/>
            <person name="Kugler K."/>
            <person name="Rivarola-Duarte L."/>
            <person name="Spannagl M."/>
            <person name="Mayer K.F.X."/>
            <person name="Lu F.H."/>
            <person name="Bevan M.W."/>
            <person name="Leroy P."/>
            <person name="Li P."/>
            <person name="You F.M."/>
            <person name="Sun Q."/>
            <person name="Liu Z."/>
            <person name="Lyons E."/>
            <person name="Wicker T."/>
            <person name="Salzberg S.L."/>
            <person name="Devos K.M."/>
            <person name="Dvorak J."/>
        </authorList>
    </citation>
    <scope>NUCLEOTIDE SEQUENCE [LARGE SCALE GENOMIC DNA]</scope>
    <source>
        <strain evidence="2">cv. AL8/78</strain>
    </source>
</reference>
<reference evidence="3" key="2">
    <citation type="journal article" date="2017" name="Nat. Plants">
        <title>The Aegilops tauschii genome reveals multiple impacts of transposons.</title>
        <authorList>
            <person name="Zhao G."/>
            <person name="Zou C."/>
            <person name="Li K."/>
            <person name="Wang K."/>
            <person name="Li T."/>
            <person name="Gao L."/>
            <person name="Zhang X."/>
            <person name="Wang H."/>
            <person name="Yang Z."/>
            <person name="Liu X."/>
            <person name="Jiang W."/>
            <person name="Mao L."/>
            <person name="Kong X."/>
            <person name="Jiao Y."/>
            <person name="Jia J."/>
        </authorList>
    </citation>
    <scope>NUCLEOTIDE SEQUENCE [LARGE SCALE GENOMIC DNA]</scope>
    <source>
        <strain evidence="3">cv. AL8/78</strain>
    </source>
</reference>